<evidence type="ECO:0000313" key="6">
    <source>
        <dbReference type="EMBL" id="MDN4074904.1"/>
    </source>
</evidence>
<dbReference type="Pfam" id="PF00440">
    <property type="entry name" value="TetR_N"/>
    <property type="match status" value="1"/>
</dbReference>
<organism evidence="6 7">
    <name type="scientific">Fictibacillus terranigra</name>
    <dbReference type="NCBI Taxonomy" id="3058424"/>
    <lineage>
        <taxon>Bacteria</taxon>
        <taxon>Bacillati</taxon>
        <taxon>Bacillota</taxon>
        <taxon>Bacilli</taxon>
        <taxon>Bacillales</taxon>
        <taxon>Fictibacillaceae</taxon>
        <taxon>Fictibacillus</taxon>
    </lineage>
</organism>
<dbReference type="EMBL" id="JAUHLN010000004">
    <property type="protein sequence ID" value="MDN4074904.1"/>
    <property type="molecule type" value="Genomic_DNA"/>
</dbReference>
<gene>
    <name evidence="6" type="ORF">QYF49_18165</name>
</gene>
<dbReference type="Gene3D" id="1.10.10.60">
    <property type="entry name" value="Homeodomain-like"/>
    <property type="match status" value="1"/>
</dbReference>
<keyword evidence="7" id="KW-1185">Reference proteome</keyword>
<sequence length="191" mass="22122">MTADKIKAAALAHFANHGYSGASLSGIASDVGIKTPSIYAHFKNKDELFLAVTEEAIAREWEQATAYFKNRSSSFKEKLYGFLRSQKENYDEDERAKFWLRTSYFPPEHLHDQVMKDVYNLLDKMETLLLQEFKEAKEQEPQLNSLNIEHAAKAYIALLDGVFVELLYGGERRTEERLEASWYMYERALFS</sequence>
<reference evidence="6" key="1">
    <citation type="submission" date="2023-06" db="EMBL/GenBank/DDBJ databases">
        <title>Draft Genome Sequences of Representative Paenibacillus Polymyxa, Bacillus cereus, Fictibacillus sp., and Brevibacillus agri Strains Isolated from Amazonian Dark Earth.</title>
        <authorList>
            <person name="Pellegrinetti T.A."/>
            <person name="Cunha I.C.M."/>
            <person name="Chaves M.G."/>
            <person name="Freitas A.S."/>
            <person name="Silva A.V.R."/>
            <person name="Tsai S.M."/>
            <person name="Mendes L.W."/>
        </authorList>
    </citation>
    <scope>NUCLEOTIDE SEQUENCE</scope>
    <source>
        <strain evidence="6">CENA-BCM004</strain>
    </source>
</reference>
<dbReference type="InterPro" id="IPR001647">
    <property type="entry name" value="HTH_TetR"/>
</dbReference>
<name>A0ABT8EAI4_9BACL</name>
<dbReference type="PRINTS" id="PR00455">
    <property type="entry name" value="HTHTETR"/>
</dbReference>
<evidence type="ECO:0000313" key="7">
    <source>
        <dbReference type="Proteomes" id="UP001168694"/>
    </source>
</evidence>
<dbReference type="InterPro" id="IPR050109">
    <property type="entry name" value="HTH-type_TetR-like_transc_reg"/>
</dbReference>
<evidence type="ECO:0000256" key="4">
    <source>
        <dbReference type="PROSITE-ProRule" id="PRU00335"/>
    </source>
</evidence>
<feature type="domain" description="HTH tetR-type" evidence="5">
    <location>
        <begin position="1"/>
        <end position="60"/>
    </location>
</feature>
<evidence type="ECO:0000256" key="3">
    <source>
        <dbReference type="ARBA" id="ARBA00023163"/>
    </source>
</evidence>
<dbReference type="SUPFAM" id="SSF48498">
    <property type="entry name" value="Tetracyclin repressor-like, C-terminal domain"/>
    <property type="match status" value="1"/>
</dbReference>
<dbReference type="RefSeq" id="WP_290401031.1">
    <property type="nucleotide sequence ID" value="NZ_JAUHLN010000004.1"/>
</dbReference>
<dbReference type="PANTHER" id="PTHR30055">
    <property type="entry name" value="HTH-TYPE TRANSCRIPTIONAL REGULATOR RUTR"/>
    <property type="match status" value="1"/>
</dbReference>
<comment type="caution">
    <text evidence="6">The sequence shown here is derived from an EMBL/GenBank/DDBJ whole genome shotgun (WGS) entry which is preliminary data.</text>
</comment>
<dbReference type="PANTHER" id="PTHR30055:SF238">
    <property type="entry name" value="MYCOFACTOCIN BIOSYNTHESIS TRANSCRIPTIONAL REGULATOR MFTR-RELATED"/>
    <property type="match status" value="1"/>
</dbReference>
<keyword evidence="1" id="KW-0805">Transcription regulation</keyword>
<dbReference type="Gene3D" id="1.10.357.10">
    <property type="entry name" value="Tetracycline Repressor, domain 2"/>
    <property type="match status" value="1"/>
</dbReference>
<feature type="DNA-binding region" description="H-T-H motif" evidence="4">
    <location>
        <begin position="23"/>
        <end position="42"/>
    </location>
</feature>
<dbReference type="PROSITE" id="PS50977">
    <property type="entry name" value="HTH_TETR_2"/>
    <property type="match status" value="1"/>
</dbReference>
<evidence type="ECO:0000256" key="2">
    <source>
        <dbReference type="ARBA" id="ARBA00023125"/>
    </source>
</evidence>
<accession>A0ABT8EAI4</accession>
<dbReference type="InterPro" id="IPR009057">
    <property type="entry name" value="Homeodomain-like_sf"/>
</dbReference>
<evidence type="ECO:0000259" key="5">
    <source>
        <dbReference type="PROSITE" id="PS50977"/>
    </source>
</evidence>
<proteinExistence type="predicted"/>
<evidence type="ECO:0000256" key="1">
    <source>
        <dbReference type="ARBA" id="ARBA00023015"/>
    </source>
</evidence>
<dbReference type="Proteomes" id="UP001168694">
    <property type="component" value="Unassembled WGS sequence"/>
</dbReference>
<dbReference type="SUPFAM" id="SSF46689">
    <property type="entry name" value="Homeodomain-like"/>
    <property type="match status" value="1"/>
</dbReference>
<keyword evidence="2 4" id="KW-0238">DNA-binding</keyword>
<protein>
    <submittedName>
        <fullName evidence="6">TetR/AcrR family transcriptional regulator</fullName>
    </submittedName>
</protein>
<keyword evidence="3" id="KW-0804">Transcription</keyword>
<dbReference type="InterPro" id="IPR036271">
    <property type="entry name" value="Tet_transcr_reg_TetR-rel_C_sf"/>
</dbReference>